<dbReference type="PANTHER" id="PTHR43711">
    <property type="entry name" value="TWO-COMPONENT HISTIDINE KINASE"/>
    <property type="match status" value="1"/>
</dbReference>
<evidence type="ECO:0000313" key="10">
    <source>
        <dbReference type="Proteomes" id="UP000515823"/>
    </source>
</evidence>
<dbReference type="AlphaFoldDB" id="A0A7G9G185"/>
<keyword evidence="7" id="KW-0175">Coiled coil</keyword>
<dbReference type="SUPFAM" id="SSF47384">
    <property type="entry name" value="Homodimeric domain of signal transducing histidine kinase"/>
    <property type="match status" value="1"/>
</dbReference>
<feature type="coiled-coil region" evidence="7">
    <location>
        <begin position="16"/>
        <end position="43"/>
    </location>
</feature>
<dbReference type="Gene3D" id="3.30.565.10">
    <property type="entry name" value="Histidine kinase-like ATPase, C-terminal domain"/>
    <property type="match status" value="1"/>
</dbReference>
<dbReference type="KEGG" id="qdo:H9Q78_08775"/>
<evidence type="ECO:0000259" key="8">
    <source>
        <dbReference type="PROSITE" id="PS50109"/>
    </source>
</evidence>
<dbReference type="Pfam" id="PF02518">
    <property type="entry name" value="HATPase_c"/>
    <property type="match status" value="1"/>
</dbReference>
<keyword evidence="4" id="KW-0808">Transferase</keyword>
<evidence type="ECO:0000256" key="4">
    <source>
        <dbReference type="ARBA" id="ARBA00022679"/>
    </source>
</evidence>
<feature type="domain" description="Histidine kinase" evidence="8">
    <location>
        <begin position="50"/>
        <end position="267"/>
    </location>
</feature>
<dbReference type="SMART" id="SM00388">
    <property type="entry name" value="HisKA"/>
    <property type="match status" value="1"/>
</dbReference>
<dbReference type="InterPro" id="IPR050736">
    <property type="entry name" value="Sensor_HK_Regulatory"/>
</dbReference>
<dbReference type="RefSeq" id="WP_249301058.1">
    <property type="nucleotide sequence ID" value="NZ_CP060634.1"/>
</dbReference>
<evidence type="ECO:0000256" key="6">
    <source>
        <dbReference type="ARBA" id="ARBA00023012"/>
    </source>
</evidence>
<dbReference type="GO" id="GO:0000155">
    <property type="term" value="F:phosphorelay sensor kinase activity"/>
    <property type="evidence" value="ECO:0007669"/>
    <property type="project" value="InterPro"/>
</dbReference>
<dbReference type="EMBL" id="CP060634">
    <property type="protein sequence ID" value="QNM04567.1"/>
    <property type="molecule type" value="Genomic_DNA"/>
</dbReference>
<dbReference type="PRINTS" id="PR00344">
    <property type="entry name" value="BCTRLSENSOR"/>
</dbReference>
<keyword evidence="5 9" id="KW-0418">Kinase</keyword>
<dbReference type="InterPro" id="IPR036890">
    <property type="entry name" value="HATPase_C_sf"/>
</dbReference>
<dbReference type="Proteomes" id="UP000515823">
    <property type="component" value="Chromosome"/>
</dbReference>
<dbReference type="PANTHER" id="PTHR43711:SF1">
    <property type="entry name" value="HISTIDINE KINASE 1"/>
    <property type="match status" value="1"/>
</dbReference>
<evidence type="ECO:0000256" key="5">
    <source>
        <dbReference type="ARBA" id="ARBA00022777"/>
    </source>
</evidence>
<evidence type="ECO:0000256" key="3">
    <source>
        <dbReference type="ARBA" id="ARBA00022553"/>
    </source>
</evidence>
<gene>
    <name evidence="9" type="ORF">H9Q78_08775</name>
</gene>
<evidence type="ECO:0000313" key="9">
    <source>
        <dbReference type="EMBL" id="QNM04567.1"/>
    </source>
</evidence>
<name>A0A7G9G185_9FIRM</name>
<keyword evidence="10" id="KW-1185">Reference proteome</keyword>
<dbReference type="Pfam" id="PF00512">
    <property type="entry name" value="HisKA"/>
    <property type="match status" value="1"/>
</dbReference>
<sequence>MNDEKEDLYRPPAGSMEQLIRENNNLKAENRRLNQKLIELEEDTQASLSAISHELRNSLTLLVGSVQLMEQDYPDVASTRYWSSIHSDLSHMQAFLQDLSSFKSLKALVPHRRLCDLTAFLRDVYHNCQTWFDGIHRRLILSCPKTHSILYADTAKLYQAITNLIKNGLEALGHEGTVSLCLREATEDETRLLGTETTVIEVKDTGVGLSAKQQEAIFQPFFTDKANGTGLGLPIARNIVESHGGRLCISSCPGKGSVFTILLPSLPNAVK</sequence>
<dbReference type="CDD" id="cd00082">
    <property type="entry name" value="HisKA"/>
    <property type="match status" value="1"/>
</dbReference>
<dbReference type="Gene3D" id="1.10.287.130">
    <property type="match status" value="1"/>
</dbReference>
<protein>
    <recommendedName>
        <fullName evidence="2">histidine kinase</fullName>
        <ecNumber evidence="2">2.7.13.3</ecNumber>
    </recommendedName>
</protein>
<keyword evidence="3" id="KW-0597">Phosphoprotein</keyword>
<dbReference type="PROSITE" id="PS50109">
    <property type="entry name" value="HIS_KIN"/>
    <property type="match status" value="1"/>
</dbReference>
<dbReference type="SMART" id="SM00387">
    <property type="entry name" value="HATPase_c"/>
    <property type="match status" value="1"/>
</dbReference>
<dbReference type="InterPro" id="IPR004358">
    <property type="entry name" value="Sig_transdc_His_kin-like_C"/>
</dbReference>
<comment type="catalytic activity">
    <reaction evidence="1">
        <text>ATP + protein L-histidine = ADP + protein N-phospho-L-histidine.</text>
        <dbReference type="EC" id="2.7.13.3"/>
    </reaction>
</comment>
<reference evidence="9 10" key="1">
    <citation type="submission" date="2020-08" db="EMBL/GenBank/DDBJ databases">
        <authorList>
            <person name="Liu C."/>
            <person name="Sun Q."/>
        </authorList>
    </citation>
    <scope>NUCLEOTIDE SEQUENCE [LARGE SCALE GENOMIC DNA]</scope>
    <source>
        <strain evidence="9 10">NSJ-38</strain>
    </source>
</reference>
<evidence type="ECO:0000256" key="2">
    <source>
        <dbReference type="ARBA" id="ARBA00012438"/>
    </source>
</evidence>
<evidence type="ECO:0000256" key="7">
    <source>
        <dbReference type="SAM" id="Coils"/>
    </source>
</evidence>
<dbReference type="InterPro" id="IPR005467">
    <property type="entry name" value="His_kinase_dom"/>
</dbReference>
<dbReference type="InterPro" id="IPR003594">
    <property type="entry name" value="HATPase_dom"/>
</dbReference>
<dbReference type="CDD" id="cd00075">
    <property type="entry name" value="HATPase"/>
    <property type="match status" value="1"/>
</dbReference>
<keyword evidence="6" id="KW-0902">Two-component regulatory system</keyword>
<dbReference type="EC" id="2.7.13.3" evidence="2"/>
<accession>A0A7G9G185</accession>
<evidence type="ECO:0000256" key="1">
    <source>
        <dbReference type="ARBA" id="ARBA00000085"/>
    </source>
</evidence>
<dbReference type="InterPro" id="IPR036097">
    <property type="entry name" value="HisK_dim/P_sf"/>
</dbReference>
<dbReference type="SUPFAM" id="SSF55874">
    <property type="entry name" value="ATPase domain of HSP90 chaperone/DNA topoisomerase II/histidine kinase"/>
    <property type="match status" value="1"/>
</dbReference>
<organism evidence="9 10">
    <name type="scientific">Qiania dongpingensis</name>
    <dbReference type="NCBI Taxonomy" id="2763669"/>
    <lineage>
        <taxon>Bacteria</taxon>
        <taxon>Bacillati</taxon>
        <taxon>Bacillota</taxon>
        <taxon>Clostridia</taxon>
        <taxon>Lachnospirales</taxon>
        <taxon>Lachnospiraceae</taxon>
        <taxon>Qiania</taxon>
    </lineage>
</organism>
<proteinExistence type="predicted"/>
<dbReference type="InterPro" id="IPR003661">
    <property type="entry name" value="HisK_dim/P_dom"/>
</dbReference>